<sequence length="67" mass="7665">MPDDVIRHQREDAVDILSAPGFDQRAEVTEIIGHAFFPAFISRRVHEYMRAKNDQQKSAFYPCAASI</sequence>
<evidence type="ECO:0000313" key="1">
    <source>
        <dbReference type="EMBL" id="RAV75438.1"/>
    </source>
</evidence>
<dbReference type="Proteomes" id="UP000251923">
    <property type="component" value="Unassembled WGS sequence"/>
</dbReference>
<dbReference type="AlphaFoldDB" id="A0A329NTY0"/>
<gene>
    <name evidence="1" type="ORF">DBT54_10135</name>
</gene>
<accession>A0A329NTY0</accession>
<comment type="caution">
    <text evidence="1">The sequence shown here is derived from an EMBL/GenBank/DDBJ whole genome shotgun (WGS) entry which is preliminary data.</text>
</comment>
<organism evidence="1 2">
    <name type="scientific">Aerococcus urinae</name>
    <dbReference type="NCBI Taxonomy" id="1376"/>
    <lineage>
        <taxon>Bacteria</taxon>
        <taxon>Bacillati</taxon>
        <taxon>Bacillota</taxon>
        <taxon>Bacilli</taxon>
        <taxon>Lactobacillales</taxon>
        <taxon>Aerococcaceae</taxon>
        <taxon>Aerococcus</taxon>
    </lineage>
</organism>
<protein>
    <submittedName>
        <fullName evidence="1">Uncharacterized protein</fullName>
    </submittedName>
</protein>
<proteinExistence type="predicted"/>
<dbReference type="EMBL" id="QMHM01000096">
    <property type="protein sequence ID" value="RAV75438.1"/>
    <property type="molecule type" value="Genomic_DNA"/>
</dbReference>
<reference evidence="1 2" key="1">
    <citation type="submission" date="2018-04" db="EMBL/GenBank/DDBJ databases">
        <title>Aerococcus urinae genomes.</title>
        <authorList>
            <person name="Hilt E."/>
            <person name="Gilbert N.M."/>
            <person name="Thomas-White K."/>
            <person name="Putonti C."/>
            <person name="Lewis A.L."/>
            <person name="Visck K.L."/>
            <person name="Wolfe A.J."/>
        </authorList>
    </citation>
    <scope>NUCLEOTIDE SEQUENCE [LARGE SCALE GENOMIC DNA]</scope>
    <source>
        <strain evidence="1 2">UMB7480</strain>
    </source>
</reference>
<name>A0A329NTY0_9LACT</name>
<evidence type="ECO:0000313" key="2">
    <source>
        <dbReference type="Proteomes" id="UP000251923"/>
    </source>
</evidence>